<dbReference type="Pfam" id="PF01757">
    <property type="entry name" value="Acyl_transf_3"/>
    <property type="match status" value="1"/>
</dbReference>
<feature type="transmembrane region" description="Helical" evidence="1">
    <location>
        <begin position="292"/>
        <end position="312"/>
    </location>
</feature>
<reference evidence="3 4" key="1">
    <citation type="submission" date="2016-11" db="EMBL/GenBank/DDBJ databases">
        <title>Complete genome sequence of the aerobically denitrifying bacterium Chelatococcus daeguensis TAD1.</title>
        <authorList>
            <person name="Yang Y."/>
            <person name="Huang S."/>
            <person name="Lin E."/>
        </authorList>
    </citation>
    <scope>NUCLEOTIDE SEQUENCE [LARGE SCALE GENOMIC DNA]</scope>
    <source>
        <strain evidence="3 4">TAD1</strain>
    </source>
</reference>
<dbReference type="PANTHER" id="PTHR23028:SF53">
    <property type="entry name" value="ACYL_TRANSF_3 DOMAIN-CONTAINING PROTEIN"/>
    <property type="match status" value="1"/>
</dbReference>
<feature type="domain" description="Acyltransferase 3" evidence="2">
    <location>
        <begin position="13"/>
        <end position="334"/>
    </location>
</feature>
<dbReference type="InterPro" id="IPR050879">
    <property type="entry name" value="Acyltransferase_3"/>
</dbReference>
<feature type="transmembrane region" description="Helical" evidence="1">
    <location>
        <begin position="239"/>
        <end position="255"/>
    </location>
</feature>
<feature type="transmembrane region" description="Helical" evidence="1">
    <location>
        <begin position="53"/>
        <end position="72"/>
    </location>
</feature>
<dbReference type="AlphaFoldDB" id="A0AAC9NXP1"/>
<feature type="transmembrane region" description="Helical" evidence="1">
    <location>
        <begin position="178"/>
        <end position="197"/>
    </location>
</feature>
<dbReference type="EMBL" id="CP018095">
    <property type="protein sequence ID" value="APF36155.1"/>
    <property type="molecule type" value="Genomic_DNA"/>
</dbReference>
<feature type="transmembrane region" description="Helical" evidence="1">
    <location>
        <begin position="261"/>
        <end position="280"/>
    </location>
</feature>
<protein>
    <recommendedName>
        <fullName evidence="2">Acyltransferase 3 domain-containing protein</fullName>
    </recommendedName>
</protein>
<dbReference type="InterPro" id="IPR002656">
    <property type="entry name" value="Acyl_transf_3_dom"/>
</dbReference>
<feature type="transmembrane region" description="Helical" evidence="1">
    <location>
        <begin position="318"/>
        <end position="339"/>
    </location>
</feature>
<sequence length="364" mass="39619">MTIEQAFETRANNFDLLRLAAALLVLWSHSYSLTGTGPELFHWLTNGYDTGGGMGVAIFFAISGFLVARSVTVHAPGQYLLNRVLRIVPALAFVTVFDIFFLGPMVTSLGLADYLLHPETLQHARNIFVFGVSFNLPGVFTNLPHTGVNGAIWTLALECGFYLLLPVALVCGLLSRRGVLLLVAAVAGLVLWGSQVWGLSWSNMGGELWAGASLFPVLRYGLVFALGAALWVHRAAVPVSAGLAFVCLMLLYAFANRPGAQVVYLLALPYLVIYAALARAPSFDVKERFGDMSYGAYLFAFPLQQLLIWAFGPEVGPTAISLMATPLALAAGFVSWHLVERPALDLRYRRRTARDLARRPAQTV</sequence>
<dbReference type="PANTHER" id="PTHR23028">
    <property type="entry name" value="ACETYLTRANSFERASE"/>
    <property type="match status" value="1"/>
</dbReference>
<dbReference type="GO" id="GO:0009103">
    <property type="term" value="P:lipopolysaccharide biosynthetic process"/>
    <property type="evidence" value="ECO:0007669"/>
    <property type="project" value="TreeGrafter"/>
</dbReference>
<dbReference type="GO" id="GO:0016020">
    <property type="term" value="C:membrane"/>
    <property type="evidence" value="ECO:0007669"/>
    <property type="project" value="TreeGrafter"/>
</dbReference>
<evidence type="ECO:0000259" key="2">
    <source>
        <dbReference type="Pfam" id="PF01757"/>
    </source>
</evidence>
<feature type="transmembrane region" description="Helical" evidence="1">
    <location>
        <begin position="209"/>
        <end position="232"/>
    </location>
</feature>
<feature type="transmembrane region" description="Helical" evidence="1">
    <location>
        <begin position="84"/>
        <end position="106"/>
    </location>
</feature>
<feature type="transmembrane region" description="Helical" evidence="1">
    <location>
        <begin position="150"/>
        <end position="171"/>
    </location>
</feature>
<dbReference type="GO" id="GO:0016747">
    <property type="term" value="F:acyltransferase activity, transferring groups other than amino-acyl groups"/>
    <property type="evidence" value="ECO:0007669"/>
    <property type="project" value="InterPro"/>
</dbReference>
<accession>A0AAC9NXP1</accession>
<keyword evidence="1" id="KW-0812">Transmembrane</keyword>
<organism evidence="3 4">
    <name type="scientific">Chelatococcus daeguensis</name>
    <dbReference type="NCBI Taxonomy" id="444444"/>
    <lineage>
        <taxon>Bacteria</taxon>
        <taxon>Pseudomonadati</taxon>
        <taxon>Pseudomonadota</taxon>
        <taxon>Alphaproteobacteria</taxon>
        <taxon>Hyphomicrobiales</taxon>
        <taxon>Chelatococcaceae</taxon>
        <taxon>Chelatococcus</taxon>
    </lineage>
</organism>
<feature type="transmembrane region" description="Helical" evidence="1">
    <location>
        <begin position="16"/>
        <end position="33"/>
    </location>
</feature>
<dbReference type="Proteomes" id="UP000182703">
    <property type="component" value="Chromosome"/>
</dbReference>
<name>A0AAC9NXP1_9HYPH</name>
<evidence type="ECO:0000313" key="3">
    <source>
        <dbReference type="EMBL" id="APF36155.1"/>
    </source>
</evidence>
<gene>
    <name evidence="3" type="ORF">BOQ54_01425</name>
</gene>
<dbReference type="KEGG" id="cdq:BOQ54_01425"/>
<keyword evidence="1" id="KW-0472">Membrane</keyword>
<keyword evidence="1" id="KW-1133">Transmembrane helix</keyword>
<proteinExistence type="predicted"/>
<keyword evidence="4" id="KW-1185">Reference proteome</keyword>
<evidence type="ECO:0000313" key="4">
    <source>
        <dbReference type="Proteomes" id="UP000182703"/>
    </source>
</evidence>
<dbReference type="RefSeq" id="WP_055459605.1">
    <property type="nucleotide sequence ID" value="NZ_CP018095.1"/>
</dbReference>
<evidence type="ECO:0000256" key="1">
    <source>
        <dbReference type="SAM" id="Phobius"/>
    </source>
</evidence>